<dbReference type="PANTHER" id="PTHR43124:SF8">
    <property type="entry name" value="INNER MEMBRANE TRANSPORT PROTEIN YDHP"/>
    <property type="match status" value="1"/>
</dbReference>
<evidence type="ECO:0000256" key="4">
    <source>
        <dbReference type="ARBA" id="ARBA00022989"/>
    </source>
</evidence>
<name>A0A917UX30_9PSED</name>
<evidence type="ECO:0000256" key="3">
    <source>
        <dbReference type="ARBA" id="ARBA00022692"/>
    </source>
</evidence>
<dbReference type="SUPFAM" id="SSF103473">
    <property type="entry name" value="MFS general substrate transporter"/>
    <property type="match status" value="1"/>
</dbReference>
<dbReference type="Gene3D" id="1.20.1250.20">
    <property type="entry name" value="MFS general substrate transporter like domains"/>
    <property type="match status" value="2"/>
</dbReference>
<feature type="transmembrane region" description="Helical" evidence="6">
    <location>
        <begin position="164"/>
        <end position="188"/>
    </location>
</feature>
<evidence type="ECO:0000256" key="2">
    <source>
        <dbReference type="ARBA" id="ARBA00022475"/>
    </source>
</evidence>
<dbReference type="PANTHER" id="PTHR43124">
    <property type="entry name" value="PURINE EFFLUX PUMP PBUE"/>
    <property type="match status" value="1"/>
</dbReference>
<feature type="transmembrane region" description="Helical" evidence="6">
    <location>
        <begin position="362"/>
        <end position="382"/>
    </location>
</feature>
<keyword evidence="3 6" id="KW-0812">Transmembrane</keyword>
<feature type="transmembrane region" description="Helical" evidence="6">
    <location>
        <begin position="103"/>
        <end position="124"/>
    </location>
</feature>
<keyword evidence="2" id="KW-1003">Cell membrane</keyword>
<reference evidence="8" key="1">
    <citation type="journal article" date="2014" name="Int. J. Syst. Evol. Microbiol.">
        <title>Complete genome sequence of Corynebacterium casei LMG S-19264T (=DSM 44701T), isolated from a smear-ripened cheese.</title>
        <authorList>
            <consortium name="US DOE Joint Genome Institute (JGI-PGF)"/>
            <person name="Walter F."/>
            <person name="Albersmeier A."/>
            <person name="Kalinowski J."/>
            <person name="Ruckert C."/>
        </authorList>
    </citation>
    <scope>NUCLEOTIDE SEQUENCE</scope>
    <source>
        <strain evidence="8">JCM 30078</strain>
    </source>
</reference>
<protein>
    <submittedName>
        <fullName evidence="8">MFS transporter</fullName>
    </submittedName>
</protein>
<feature type="transmembrane region" description="Helical" evidence="6">
    <location>
        <begin position="209"/>
        <end position="232"/>
    </location>
</feature>
<feature type="transmembrane region" description="Helical" evidence="6">
    <location>
        <begin position="78"/>
        <end position="97"/>
    </location>
</feature>
<evidence type="ECO:0000313" key="8">
    <source>
        <dbReference type="EMBL" id="GGJ92149.1"/>
    </source>
</evidence>
<dbReference type="GO" id="GO:0005886">
    <property type="term" value="C:plasma membrane"/>
    <property type="evidence" value="ECO:0007669"/>
    <property type="project" value="UniProtKB-SubCell"/>
</dbReference>
<proteinExistence type="predicted"/>
<evidence type="ECO:0000256" key="5">
    <source>
        <dbReference type="ARBA" id="ARBA00023136"/>
    </source>
</evidence>
<dbReference type="InterPro" id="IPR050189">
    <property type="entry name" value="MFS_Efflux_Transporters"/>
</dbReference>
<feature type="transmembrane region" description="Helical" evidence="6">
    <location>
        <begin position="136"/>
        <end position="158"/>
    </location>
</feature>
<reference evidence="8" key="2">
    <citation type="submission" date="2020-09" db="EMBL/GenBank/DDBJ databases">
        <authorList>
            <person name="Sun Q."/>
            <person name="Ohkuma M."/>
        </authorList>
    </citation>
    <scope>NUCLEOTIDE SEQUENCE</scope>
    <source>
        <strain evidence="8">JCM 30078</strain>
    </source>
</reference>
<feature type="transmembrane region" description="Helical" evidence="6">
    <location>
        <begin position="299"/>
        <end position="318"/>
    </location>
</feature>
<dbReference type="PROSITE" id="PS50850">
    <property type="entry name" value="MFS"/>
    <property type="match status" value="1"/>
</dbReference>
<feature type="transmembrane region" description="Helical" evidence="6">
    <location>
        <begin position="50"/>
        <end position="71"/>
    </location>
</feature>
<evidence type="ECO:0000256" key="6">
    <source>
        <dbReference type="SAM" id="Phobius"/>
    </source>
</evidence>
<evidence type="ECO:0000313" key="9">
    <source>
        <dbReference type="Proteomes" id="UP000635983"/>
    </source>
</evidence>
<keyword evidence="9" id="KW-1185">Reference proteome</keyword>
<dbReference type="CDD" id="cd17324">
    <property type="entry name" value="MFS_NepI_like"/>
    <property type="match status" value="1"/>
</dbReference>
<comment type="caution">
    <text evidence="8">The sequence shown here is derived from an EMBL/GenBank/DDBJ whole genome shotgun (WGS) entry which is preliminary data.</text>
</comment>
<feature type="domain" description="Major facilitator superfamily (MFS) profile" evidence="7">
    <location>
        <begin position="10"/>
        <end position="386"/>
    </location>
</feature>
<feature type="transmembrane region" description="Helical" evidence="6">
    <location>
        <begin position="244"/>
        <end position="263"/>
    </location>
</feature>
<feature type="transmembrane region" description="Helical" evidence="6">
    <location>
        <begin position="270"/>
        <end position="293"/>
    </location>
</feature>
<evidence type="ECO:0000259" key="7">
    <source>
        <dbReference type="PROSITE" id="PS50850"/>
    </source>
</evidence>
<organism evidence="8 9">
    <name type="scientific">Pseudomonas matsuisoli</name>
    <dbReference type="NCBI Taxonomy" id="1515666"/>
    <lineage>
        <taxon>Bacteria</taxon>
        <taxon>Pseudomonadati</taxon>
        <taxon>Pseudomonadota</taxon>
        <taxon>Gammaproteobacteria</taxon>
        <taxon>Pseudomonadales</taxon>
        <taxon>Pseudomonadaceae</taxon>
        <taxon>Pseudomonas</taxon>
    </lineage>
</organism>
<comment type="subcellular location">
    <subcellularLocation>
        <location evidence="1">Cell membrane</location>
        <topology evidence="1">Multi-pass membrane protein</topology>
    </subcellularLocation>
</comment>
<accession>A0A917UX30</accession>
<keyword evidence="5 6" id="KW-0472">Membrane</keyword>
<dbReference type="EMBL" id="BMPO01000003">
    <property type="protein sequence ID" value="GGJ92149.1"/>
    <property type="molecule type" value="Genomic_DNA"/>
</dbReference>
<dbReference type="Pfam" id="PF07690">
    <property type="entry name" value="MFS_1"/>
    <property type="match status" value="1"/>
</dbReference>
<dbReference type="AlphaFoldDB" id="A0A917UX30"/>
<sequence>MTQRHSLPFVVYLLGLTIFTLTTAEFMVAGMMPALSEAFGKSVGEIGYLISWYALGMAIGGPILTATLLALRIPDKRALVWLLGLYVVASLLAALSTDYAMLAFTRILMGVASSACIGVSLTICAELVPANERGRAASIVLGGLMLAPVFGVPGTALIEQFFGWRVSFAAITVLACFCTAIVMARVPASAGPEEVSLADEFSLLFNRRLWAAYATSGLIIGAAITAVSYFAPVFTELAGVSPRIVPMLLIAYGMANVVGNLVVGRFADRYIMPILAFGLLVLALALASFALFAHHLVPSLIAFFIVGLTGVSLNPAMAARVMGTASPRPLVNTMHTSVITSGIAFGSWIGGAGIDAGYGLTSPLWIGCIMASIGLLSVLPFLSRRERTCTAAPCSNVTG</sequence>
<dbReference type="GO" id="GO:0022857">
    <property type="term" value="F:transmembrane transporter activity"/>
    <property type="evidence" value="ECO:0007669"/>
    <property type="project" value="InterPro"/>
</dbReference>
<dbReference type="InterPro" id="IPR020846">
    <property type="entry name" value="MFS_dom"/>
</dbReference>
<dbReference type="RefSeq" id="WP_188982801.1">
    <property type="nucleotide sequence ID" value="NZ_BMPO01000003.1"/>
</dbReference>
<feature type="transmembrane region" description="Helical" evidence="6">
    <location>
        <begin position="330"/>
        <end position="350"/>
    </location>
</feature>
<dbReference type="InterPro" id="IPR036259">
    <property type="entry name" value="MFS_trans_sf"/>
</dbReference>
<evidence type="ECO:0000256" key="1">
    <source>
        <dbReference type="ARBA" id="ARBA00004651"/>
    </source>
</evidence>
<dbReference type="InterPro" id="IPR011701">
    <property type="entry name" value="MFS"/>
</dbReference>
<gene>
    <name evidence="8" type="ORF">GCM10009304_17430</name>
</gene>
<dbReference type="Proteomes" id="UP000635983">
    <property type="component" value="Unassembled WGS sequence"/>
</dbReference>
<keyword evidence="4 6" id="KW-1133">Transmembrane helix</keyword>